<dbReference type="InterPro" id="IPR050833">
    <property type="entry name" value="Poly_Biosynth_Transport"/>
</dbReference>
<evidence type="ECO:0000313" key="8">
    <source>
        <dbReference type="Proteomes" id="UP000662821"/>
    </source>
</evidence>
<dbReference type="GO" id="GO:0005886">
    <property type="term" value="C:plasma membrane"/>
    <property type="evidence" value="ECO:0007669"/>
    <property type="project" value="UniProtKB-SubCell"/>
</dbReference>
<accession>A0AAJ4T4T1</accession>
<feature type="transmembrane region" description="Helical" evidence="6">
    <location>
        <begin position="343"/>
        <end position="368"/>
    </location>
</feature>
<dbReference type="Proteomes" id="UP000662821">
    <property type="component" value="Chromosome"/>
</dbReference>
<sequence length="427" mass="47407">MHLEKNKINDFFFLRGLDVISRQKLNVVYLMGNQGVNYLMPLLVFPFLMHTLGPLKFGILSFSLATMQFLILLTDFGFNYSATKSISIAGKDKRIISDVFFRTMWAKAILSVISLFVMLFLIAVFDAYSAIKELLFINFIAVIGTVIYPIWLFQGLEKMGSITAFSILSRACVLISFYFLVNGEGDINMAMFLLAVPNVLAGIFAILTIYNERLVFWVKFSFLEIRKSFLEGVQVFSSTLLTSMYTLMTPVVVGFVAGPESVGYLNVANTVKQAVCGLFSPILQAYFPKVNALYIDQPEVSRALATKILKWMALMLLVISLVLFFISEILIEKAFGVKYLAAIPALKVLAFAPLFILINSVMGLLFMIPRGDMKGYLGSIFSGAAVSLVIVAPAAYYLKETGGAVTLLAVELVVGICMALRIRSYKN</sequence>
<dbReference type="InterPro" id="IPR002797">
    <property type="entry name" value="Polysacc_synth"/>
</dbReference>
<evidence type="ECO:0000256" key="3">
    <source>
        <dbReference type="ARBA" id="ARBA00022692"/>
    </source>
</evidence>
<name>A0AAJ4T4T1_9BURK</name>
<gene>
    <name evidence="7" type="ORF">J3P46_24835</name>
</gene>
<keyword evidence="4 6" id="KW-1133">Transmembrane helix</keyword>
<feature type="transmembrane region" description="Helical" evidence="6">
    <location>
        <begin position="404"/>
        <end position="422"/>
    </location>
</feature>
<dbReference type="EMBL" id="CP071520">
    <property type="protein sequence ID" value="QSX95825.1"/>
    <property type="molecule type" value="Genomic_DNA"/>
</dbReference>
<reference evidence="7 8" key="1">
    <citation type="submission" date="2021-03" db="EMBL/GenBank/DDBJ databases">
        <title>Draft genome sequence of Janthinobacterium sp. strain PLB02 isolated from infected primmorphs (Lubomirskia baicalensis).</title>
        <authorList>
            <person name="Chernogor L.I."/>
            <person name="Belikov S.I."/>
            <person name="Petrushin I.S."/>
        </authorList>
    </citation>
    <scope>NUCLEOTIDE SEQUENCE [LARGE SCALE GENOMIC DNA]</scope>
    <source>
        <strain evidence="7 8">PLB02</strain>
    </source>
</reference>
<evidence type="ECO:0000256" key="5">
    <source>
        <dbReference type="ARBA" id="ARBA00023136"/>
    </source>
</evidence>
<comment type="subcellular location">
    <subcellularLocation>
        <location evidence="1">Cell membrane</location>
        <topology evidence="1">Multi-pass membrane protein</topology>
    </subcellularLocation>
</comment>
<feature type="transmembrane region" description="Helical" evidence="6">
    <location>
        <begin position="134"/>
        <end position="153"/>
    </location>
</feature>
<evidence type="ECO:0000256" key="4">
    <source>
        <dbReference type="ARBA" id="ARBA00022989"/>
    </source>
</evidence>
<proteinExistence type="predicted"/>
<dbReference type="RefSeq" id="WP_151096890.1">
    <property type="nucleotide sequence ID" value="NZ_CP071520.1"/>
</dbReference>
<dbReference type="PANTHER" id="PTHR30250:SF11">
    <property type="entry name" value="O-ANTIGEN TRANSPORTER-RELATED"/>
    <property type="match status" value="1"/>
</dbReference>
<keyword evidence="2" id="KW-1003">Cell membrane</keyword>
<evidence type="ECO:0000256" key="1">
    <source>
        <dbReference type="ARBA" id="ARBA00004651"/>
    </source>
</evidence>
<feature type="transmembrane region" description="Helical" evidence="6">
    <location>
        <begin position="55"/>
        <end position="78"/>
    </location>
</feature>
<evidence type="ECO:0000313" key="7">
    <source>
        <dbReference type="EMBL" id="QSX95825.1"/>
    </source>
</evidence>
<protein>
    <submittedName>
        <fullName evidence="7">Oligosaccharide flippase family protein</fullName>
    </submittedName>
</protein>
<evidence type="ECO:0000256" key="2">
    <source>
        <dbReference type="ARBA" id="ARBA00022475"/>
    </source>
</evidence>
<dbReference type="PANTHER" id="PTHR30250">
    <property type="entry name" value="PST FAMILY PREDICTED COLANIC ACID TRANSPORTER"/>
    <property type="match status" value="1"/>
</dbReference>
<feature type="transmembrane region" description="Helical" evidence="6">
    <location>
        <begin position="311"/>
        <end position="331"/>
    </location>
</feature>
<feature type="transmembrane region" description="Helical" evidence="6">
    <location>
        <begin position="187"/>
        <end position="210"/>
    </location>
</feature>
<evidence type="ECO:0000256" key="6">
    <source>
        <dbReference type="SAM" id="Phobius"/>
    </source>
</evidence>
<organism evidence="7 8">
    <name type="scientific">Janthinobacterium lividum</name>
    <dbReference type="NCBI Taxonomy" id="29581"/>
    <lineage>
        <taxon>Bacteria</taxon>
        <taxon>Pseudomonadati</taxon>
        <taxon>Pseudomonadota</taxon>
        <taxon>Betaproteobacteria</taxon>
        <taxon>Burkholderiales</taxon>
        <taxon>Oxalobacteraceae</taxon>
        <taxon>Janthinobacterium</taxon>
    </lineage>
</organism>
<dbReference type="AlphaFoldDB" id="A0AAJ4T4T1"/>
<keyword evidence="5 6" id="KW-0472">Membrane</keyword>
<feature type="transmembrane region" description="Helical" evidence="6">
    <location>
        <begin position="27"/>
        <end position="49"/>
    </location>
</feature>
<keyword evidence="3 6" id="KW-0812">Transmembrane</keyword>
<dbReference type="Pfam" id="PF01943">
    <property type="entry name" value="Polysacc_synt"/>
    <property type="match status" value="1"/>
</dbReference>
<feature type="transmembrane region" description="Helical" evidence="6">
    <location>
        <begin position="99"/>
        <end position="122"/>
    </location>
</feature>
<feature type="transmembrane region" description="Helical" evidence="6">
    <location>
        <begin position="160"/>
        <end position="181"/>
    </location>
</feature>
<feature type="transmembrane region" description="Helical" evidence="6">
    <location>
        <begin position="375"/>
        <end position="398"/>
    </location>
</feature>